<evidence type="ECO:0000313" key="2">
    <source>
        <dbReference type="Proteomes" id="UP000028709"/>
    </source>
</evidence>
<dbReference type="OrthoDB" id="1495479at2"/>
<evidence type="ECO:0000313" key="1">
    <source>
        <dbReference type="EMBL" id="KFF29618.1"/>
    </source>
</evidence>
<dbReference type="Proteomes" id="UP000028709">
    <property type="component" value="Unassembled WGS sequence"/>
</dbReference>
<name>A0A086BL04_9FLAO</name>
<accession>A0A086BL04</accession>
<gene>
    <name evidence="1" type="ORF">IQ37_04145</name>
</gene>
<dbReference type="RefSeq" id="WP_034682067.1">
    <property type="nucleotide sequence ID" value="NZ_CP023049.2"/>
</dbReference>
<proteinExistence type="predicted"/>
<keyword evidence="2" id="KW-1185">Reference proteome</keyword>
<organism evidence="1 2">
    <name type="scientific">Chryseobacterium piperi</name>
    <dbReference type="NCBI Taxonomy" id="558152"/>
    <lineage>
        <taxon>Bacteria</taxon>
        <taxon>Pseudomonadati</taxon>
        <taxon>Bacteroidota</taxon>
        <taxon>Flavobacteriia</taxon>
        <taxon>Flavobacteriales</taxon>
        <taxon>Weeksellaceae</taxon>
        <taxon>Chryseobacterium group</taxon>
        <taxon>Chryseobacterium</taxon>
    </lineage>
</organism>
<dbReference type="AlphaFoldDB" id="A0A086BL04"/>
<comment type="caution">
    <text evidence="1">The sequence shown here is derived from an EMBL/GenBank/DDBJ whole genome shotgun (WGS) entry which is preliminary data.</text>
</comment>
<dbReference type="EMBL" id="JPRJ01000004">
    <property type="protein sequence ID" value="KFF29618.1"/>
    <property type="molecule type" value="Genomic_DNA"/>
</dbReference>
<sequence length="222" mass="25626">MKILSLFFCLILFYSFLPHTYKGHVFGDKNKYLHGYFIDSAQHKVEGLISFNESDCENFLFKKELGEKPVSINVAKCSSFKMGDNRFQTIENINFVVFMRKRVINRAFAKILDTGNVKLYKVTLALSSRDKVHKISSSVADLSGSEGSSLSGYLKKVRTFYFVKRDKEKMYVRLESKKSKFINQLKTYLADSPVVLAALKSNKDFTYNNIEEIIHIYNNTSR</sequence>
<protein>
    <submittedName>
        <fullName evidence="1">Uncharacterized protein</fullName>
    </submittedName>
</protein>
<reference evidence="1 2" key="1">
    <citation type="submission" date="2014-07" db="EMBL/GenBank/DDBJ databases">
        <title>Genome of Chryseobacterium piperi CTM.</title>
        <authorList>
            <person name="Pipes S.E."/>
            <person name="Stropko S.J."/>
            <person name="Newman J.D."/>
        </authorList>
    </citation>
    <scope>NUCLEOTIDE SEQUENCE [LARGE SCALE GENOMIC DNA]</scope>
    <source>
        <strain evidence="1 2">CTM</strain>
    </source>
</reference>
<dbReference type="KEGG" id="cpip:CJF12_09965"/>